<dbReference type="PANTHER" id="PTHR33508:SF1">
    <property type="entry name" value="UPF0056 MEMBRANE PROTEIN YHCE"/>
    <property type="match status" value="1"/>
</dbReference>
<dbReference type="EMBL" id="CP062310">
    <property type="protein sequence ID" value="QOJ78927.1"/>
    <property type="molecule type" value="Genomic_DNA"/>
</dbReference>
<evidence type="ECO:0000256" key="6">
    <source>
        <dbReference type="ARBA" id="ARBA00023136"/>
    </source>
</evidence>
<reference evidence="8 9" key="1">
    <citation type="submission" date="2020-10" db="EMBL/GenBank/DDBJ databases">
        <title>Thermofilum lucidum 3507LT sp. nov. a novel member of Thermofilaceae family isolated from Chile hot spring, and proposal of description order Thermofilales.</title>
        <authorList>
            <person name="Zayulina K.S."/>
            <person name="Elcheninov A.G."/>
            <person name="Toshchakov S.V."/>
            <person name="Kublanov I.V."/>
        </authorList>
    </citation>
    <scope>NUCLEOTIDE SEQUENCE [LARGE SCALE GENOMIC DNA]</scope>
    <source>
        <strain evidence="8 9">3507LT</strain>
    </source>
</reference>
<dbReference type="RefSeq" id="WP_192818899.1">
    <property type="nucleotide sequence ID" value="NZ_CP062310.1"/>
</dbReference>
<keyword evidence="3" id="KW-1003">Cell membrane</keyword>
<accession>A0A7L9FGT1</accession>
<dbReference type="Pfam" id="PF01914">
    <property type="entry name" value="MarC"/>
    <property type="match status" value="1"/>
</dbReference>
<dbReference type="GeneID" id="75697632"/>
<evidence type="ECO:0000256" key="5">
    <source>
        <dbReference type="ARBA" id="ARBA00022989"/>
    </source>
</evidence>
<name>A0A7L9FGT1_9CREN</name>
<evidence type="ECO:0000313" key="9">
    <source>
        <dbReference type="Proteomes" id="UP000594121"/>
    </source>
</evidence>
<keyword evidence="5 7" id="KW-1133">Transmembrane helix</keyword>
<comment type="caution">
    <text evidence="7">Lacks conserved residue(s) required for the propagation of feature annotation.</text>
</comment>
<evidence type="ECO:0000313" key="8">
    <source>
        <dbReference type="EMBL" id="QOJ78927.1"/>
    </source>
</evidence>
<organism evidence="8 9">
    <name type="scientific">Infirmifilum lucidum</name>
    <dbReference type="NCBI Taxonomy" id="2776706"/>
    <lineage>
        <taxon>Archaea</taxon>
        <taxon>Thermoproteota</taxon>
        <taxon>Thermoprotei</taxon>
        <taxon>Thermofilales</taxon>
        <taxon>Thermofilaceae</taxon>
        <taxon>Infirmifilum</taxon>
    </lineage>
</organism>
<evidence type="ECO:0000256" key="2">
    <source>
        <dbReference type="ARBA" id="ARBA00009784"/>
    </source>
</evidence>
<comment type="subcellular location">
    <subcellularLocation>
        <location evidence="1 7">Cell membrane</location>
        <topology evidence="1 7">Multi-pass membrane protein</topology>
    </subcellularLocation>
</comment>
<keyword evidence="9" id="KW-1185">Reference proteome</keyword>
<proteinExistence type="inferred from homology"/>
<protein>
    <recommendedName>
        <fullName evidence="7">UPF0056 membrane protein</fullName>
    </recommendedName>
</protein>
<dbReference type="InParanoid" id="A0A7L9FGT1"/>
<evidence type="ECO:0000256" key="7">
    <source>
        <dbReference type="RuleBase" id="RU362048"/>
    </source>
</evidence>
<comment type="similarity">
    <text evidence="2 7">Belongs to the UPF0056 (MarC) family.</text>
</comment>
<dbReference type="Proteomes" id="UP000594121">
    <property type="component" value="Chromosome"/>
</dbReference>
<evidence type="ECO:0000256" key="4">
    <source>
        <dbReference type="ARBA" id="ARBA00022692"/>
    </source>
</evidence>
<sequence length="115" mass="12234">MVIAIDMLSGLSRTKALESTEEALIVPIATPLLVDPGTITTLIVVAAAHGVLPTLIASVLASTMVYLTLRFGKLLLEVAGRNVVRSIGRFMSVIIASISAEMIHSALLEWGFFAR</sequence>
<dbReference type="PANTHER" id="PTHR33508">
    <property type="entry name" value="UPF0056 MEMBRANE PROTEIN YHCE"/>
    <property type="match status" value="1"/>
</dbReference>
<keyword evidence="4 7" id="KW-0812">Transmembrane</keyword>
<dbReference type="InterPro" id="IPR002771">
    <property type="entry name" value="Multi_antbiot-R_MarC"/>
</dbReference>
<feature type="transmembrane region" description="Helical" evidence="7">
    <location>
        <begin position="42"/>
        <end position="69"/>
    </location>
</feature>
<dbReference type="GO" id="GO:0005886">
    <property type="term" value="C:plasma membrane"/>
    <property type="evidence" value="ECO:0007669"/>
    <property type="project" value="UniProtKB-SubCell"/>
</dbReference>
<dbReference type="AlphaFoldDB" id="A0A7L9FGT1"/>
<keyword evidence="6 7" id="KW-0472">Membrane</keyword>
<gene>
    <name evidence="8" type="ORF">IG193_00220</name>
</gene>
<evidence type="ECO:0000256" key="1">
    <source>
        <dbReference type="ARBA" id="ARBA00004651"/>
    </source>
</evidence>
<dbReference type="KEGG" id="thel:IG193_00220"/>
<evidence type="ECO:0000256" key="3">
    <source>
        <dbReference type="ARBA" id="ARBA00022475"/>
    </source>
</evidence>